<evidence type="ECO:0000313" key="1">
    <source>
        <dbReference type="EMBL" id="KPA81874.1"/>
    </source>
</evidence>
<name>A0A0N0VFT5_LEPPY</name>
<dbReference type="VEuPathDB" id="TriTrypDB:LpyrH10_06_4950"/>
<dbReference type="OrthoDB" id="269019at2759"/>
<organism evidence="1 2">
    <name type="scientific">Leptomonas pyrrhocoris</name>
    <name type="common">Firebug parasite</name>
    <dbReference type="NCBI Taxonomy" id="157538"/>
    <lineage>
        <taxon>Eukaryota</taxon>
        <taxon>Discoba</taxon>
        <taxon>Euglenozoa</taxon>
        <taxon>Kinetoplastea</taxon>
        <taxon>Metakinetoplastina</taxon>
        <taxon>Trypanosomatida</taxon>
        <taxon>Trypanosomatidae</taxon>
        <taxon>Leishmaniinae</taxon>
        <taxon>Leptomonas</taxon>
    </lineage>
</organism>
<reference evidence="1 2" key="1">
    <citation type="submission" date="2015-07" db="EMBL/GenBank/DDBJ databases">
        <title>High-quality genome of monoxenous trypanosomatid Leptomonas pyrrhocoris.</title>
        <authorList>
            <person name="Flegontov P."/>
            <person name="Butenko A."/>
            <person name="Firsov S."/>
            <person name="Vlcek C."/>
            <person name="Logacheva M.D."/>
            <person name="Field M."/>
            <person name="Filatov D."/>
            <person name="Flegontova O."/>
            <person name="Gerasimov E."/>
            <person name="Jackson A.P."/>
            <person name="Kelly S."/>
            <person name="Opperdoes F."/>
            <person name="O'Reilly A."/>
            <person name="Votypka J."/>
            <person name="Yurchenko V."/>
            <person name="Lukes J."/>
        </authorList>
    </citation>
    <scope>NUCLEOTIDE SEQUENCE [LARGE SCALE GENOMIC DNA]</scope>
    <source>
        <strain evidence="1">H10</strain>
    </source>
</reference>
<sequence>MYFVLFFLTTPRYSLSRLRLKENSFQFIHGTSLTFHDADTRQLFVNLNGRAAVSQITCMTCPIAPRAQKRATAAFLTPRFFFLLTPSTFHTLRLPVFLVPQTNVYLHHARRATTHGKKRFSHSYTSTPTQRRSGGTMLFRTTAVNWMAFRPTPMNWMLFRPTNVNCIAHWFCGHKYRHRFIRDKRFHPSHQAAADARNRFSKRKHFKTNRWNYTQAYKDMP</sequence>
<dbReference type="Proteomes" id="UP000037923">
    <property type="component" value="Unassembled WGS sequence"/>
</dbReference>
<comment type="caution">
    <text evidence="1">The sequence shown here is derived from an EMBL/GenBank/DDBJ whole genome shotgun (WGS) entry which is preliminary data.</text>
</comment>
<proteinExistence type="predicted"/>
<dbReference type="GeneID" id="26904416"/>
<protein>
    <submittedName>
        <fullName evidence="1">Unspecified product</fullName>
    </submittedName>
</protein>
<dbReference type="AlphaFoldDB" id="A0A0N0VFT5"/>
<keyword evidence="2" id="KW-1185">Reference proteome</keyword>
<dbReference type="EMBL" id="LGTL01000006">
    <property type="protein sequence ID" value="KPA81874.1"/>
    <property type="molecule type" value="Genomic_DNA"/>
</dbReference>
<accession>A0A0N0VFT5</accession>
<evidence type="ECO:0000313" key="2">
    <source>
        <dbReference type="Proteomes" id="UP000037923"/>
    </source>
</evidence>
<gene>
    <name evidence="1" type="ORF">ABB37_04125</name>
</gene>
<dbReference type="RefSeq" id="XP_015660313.1">
    <property type="nucleotide sequence ID" value="XM_015801693.1"/>
</dbReference>